<organism evidence="1 2">
    <name type="scientific">Allacma fusca</name>
    <dbReference type="NCBI Taxonomy" id="39272"/>
    <lineage>
        <taxon>Eukaryota</taxon>
        <taxon>Metazoa</taxon>
        <taxon>Ecdysozoa</taxon>
        <taxon>Arthropoda</taxon>
        <taxon>Hexapoda</taxon>
        <taxon>Collembola</taxon>
        <taxon>Symphypleona</taxon>
        <taxon>Sminthuridae</taxon>
        <taxon>Allacma</taxon>
    </lineage>
</organism>
<dbReference type="Proteomes" id="UP000708208">
    <property type="component" value="Unassembled WGS sequence"/>
</dbReference>
<protein>
    <submittedName>
        <fullName evidence="1">Uncharacterized protein</fullName>
    </submittedName>
</protein>
<evidence type="ECO:0000313" key="2">
    <source>
        <dbReference type="Proteomes" id="UP000708208"/>
    </source>
</evidence>
<dbReference type="AlphaFoldDB" id="A0A8J2JER1"/>
<keyword evidence="2" id="KW-1185">Reference proteome</keyword>
<dbReference type="EMBL" id="CAJVCH010012950">
    <property type="protein sequence ID" value="CAG7673520.1"/>
    <property type="molecule type" value="Genomic_DNA"/>
</dbReference>
<gene>
    <name evidence="1" type="ORF">AFUS01_LOCUS2277</name>
</gene>
<sequence length="21" mass="2525">EIFVSLLYEKKSCYSKEFIVV</sequence>
<name>A0A8J2JER1_9HEXA</name>
<reference evidence="1" key="1">
    <citation type="submission" date="2021-06" db="EMBL/GenBank/DDBJ databases">
        <authorList>
            <person name="Hodson N. C."/>
            <person name="Mongue J. A."/>
            <person name="Jaron S. K."/>
        </authorList>
    </citation>
    <scope>NUCLEOTIDE SEQUENCE</scope>
</reference>
<feature type="non-terminal residue" evidence="1">
    <location>
        <position position="1"/>
    </location>
</feature>
<comment type="caution">
    <text evidence="1">The sequence shown here is derived from an EMBL/GenBank/DDBJ whole genome shotgun (WGS) entry which is preliminary data.</text>
</comment>
<proteinExistence type="predicted"/>
<evidence type="ECO:0000313" key="1">
    <source>
        <dbReference type="EMBL" id="CAG7673520.1"/>
    </source>
</evidence>
<accession>A0A8J2JER1</accession>